<name>A0ACA9MWJ9_9GLOM</name>
<dbReference type="EMBL" id="CAJVPU010010867">
    <property type="protein sequence ID" value="CAG8609639.1"/>
    <property type="molecule type" value="Genomic_DNA"/>
</dbReference>
<dbReference type="Proteomes" id="UP000789702">
    <property type="component" value="Unassembled WGS sequence"/>
</dbReference>
<evidence type="ECO:0000313" key="1">
    <source>
        <dbReference type="EMBL" id="CAG8609639.1"/>
    </source>
</evidence>
<reference evidence="1" key="1">
    <citation type="submission" date="2021-06" db="EMBL/GenBank/DDBJ databases">
        <authorList>
            <person name="Kallberg Y."/>
            <person name="Tangrot J."/>
            <person name="Rosling A."/>
        </authorList>
    </citation>
    <scope>NUCLEOTIDE SEQUENCE</scope>
    <source>
        <strain evidence="1">IL203A</strain>
    </source>
</reference>
<organism evidence="1 2">
    <name type="scientific">Dentiscutata heterogama</name>
    <dbReference type="NCBI Taxonomy" id="1316150"/>
    <lineage>
        <taxon>Eukaryota</taxon>
        <taxon>Fungi</taxon>
        <taxon>Fungi incertae sedis</taxon>
        <taxon>Mucoromycota</taxon>
        <taxon>Glomeromycotina</taxon>
        <taxon>Glomeromycetes</taxon>
        <taxon>Diversisporales</taxon>
        <taxon>Gigasporaceae</taxon>
        <taxon>Dentiscutata</taxon>
    </lineage>
</organism>
<proteinExistence type="predicted"/>
<evidence type="ECO:0000313" key="2">
    <source>
        <dbReference type="Proteomes" id="UP000789702"/>
    </source>
</evidence>
<accession>A0ACA9MWJ9</accession>
<keyword evidence="2" id="KW-1185">Reference proteome</keyword>
<gene>
    <name evidence="1" type="ORF">DHETER_LOCUS7580</name>
</gene>
<comment type="caution">
    <text evidence="1">The sequence shown here is derived from an EMBL/GenBank/DDBJ whole genome shotgun (WGS) entry which is preliminary data.</text>
</comment>
<sequence>MPSTITTMCYVTDRQEVTTNKALTIVKASGVMRIRNSTSPLNVLLIGFYSQDDDTPDPTLATFSSEDVLLVSGKFRFVDDVDETGRKFPILKIVLHHVVQLLIDPSDLPAFPLLINMTAIILEPPRIDHDHDDVILVVETKDFMDQDHTSLILECYHQKTAQHLTPTTTSAKKGSTLFMNGELLVDENSFIVHLRGINFCEYQKLTNAKNLTNLPWLHKLDETPTSNSSTEKSTRTIASRVKGGRRKKVPSTTRSYINLKDHPKVTDLAKKALSQNHDIPDLSAP</sequence>
<protein>
    <submittedName>
        <fullName evidence="1">1557_t:CDS:1</fullName>
    </submittedName>
</protein>